<feature type="region of interest" description="Disordered" evidence="1">
    <location>
        <begin position="1160"/>
        <end position="1183"/>
    </location>
</feature>
<dbReference type="PANTHER" id="PTHR37544:SF1">
    <property type="entry name" value="PHOSPHORIBOSYLAMINOIMIDAZOLE-SUCCINOCARBOXAMIDE SYNTHASE"/>
    <property type="match status" value="1"/>
</dbReference>
<gene>
    <name evidence="3" type="ORF">POLS_LOCUS5115</name>
</gene>
<feature type="transmembrane region" description="Helical" evidence="2">
    <location>
        <begin position="142"/>
        <end position="165"/>
    </location>
</feature>
<keyword evidence="2" id="KW-0812">Transmembrane</keyword>
<dbReference type="InterPro" id="IPR021840">
    <property type="entry name" value="DUF3433"/>
</dbReference>
<feature type="transmembrane region" description="Helical" evidence="2">
    <location>
        <begin position="724"/>
        <end position="747"/>
    </location>
</feature>
<dbReference type="EMBL" id="CAJVOS010000027">
    <property type="protein sequence ID" value="CAG8116769.1"/>
    <property type="molecule type" value="Genomic_DNA"/>
</dbReference>
<feature type="transmembrane region" description="Helical" evidence="2">
    <location>
        <begin position="616"/>
        <end position="640"/>
    </location>
</feature>
<feature type="transmembrane region" description="Helical" evidence="2">
    <location>
        <begin position="77"/>
        <end position="94"/>
    </location>
</feature>
<accession>A0A9W4HTM1</accession>
<evidence type="ECO:0000256" key="1">
    <source>
        <dbReference type="SAM" id="MobiDB-lite"/>
    </source>
</evidence>
<protein>
    <submittedName>
        <fullName evidence="3">Uncharacterized protein</fullName>
    </submittedName>
</protein>
<dbReference type="OrthoDB" id="5332281at2759"/>
<dbReference type="AlphaFoldDB" id="A0A9W4HTM1"/>
<keyword evidence="2" id="KW-1133">Transmembrane helix</keyword>
<feature type="compositionally biased region" description="Basic and acidic residues" evidence="1">
    <location>
        <begin position="1170"/>
        <end position="1183"/>
    </location>
</feature>
<feature type="transmembrane region" description="Helical" evidence="2">
    <location>
        <begin position="503"/>
        <end position="530"/>
    </location>
</feature>
<comment type="caution">
    <text evidence="3">The sequence shown here is derived from an EMBL/GenBank/DDBJ whole genome shotgun (WGS) entry which is preliminary data.</text>
</comment>
<reference evidence="3" key="1">
    <citation type="submission" date="2021-07" db="EMBL/GenBank/DDBJ databases">
        <authorList>
            <person name="Branca A.L. A."/>
        </authorList>
    </citation>
    <scope>NUCLEOTIDE SEQUENCE</scope>
</reference>
<name>A0A9W4HTM1_PENOL</name>
<evidence type="ECO:0000256" key="2">
    <source>
        <dbReference type="SAM" id="Phobius"/>
    </source>
</evidence>
<proteinExistence type="predicted"/>
<evidence type="ECO:0000313" key="4">
    <source>
        <dbReference type="Proteomes" id="UP001153618"/>
    </source>
</evidence>
<dbReference type="Proteomes" id="UP001153618">
    <property type="component" value="Unassembled WGS sequence"/>
</dbReference>
<feature type="transmembrane region" description="Helical" evidence="2">
    <location>
        <begin position="35"/>
        <end position="57"/>
    </location>
</feature>
<keyword evidence="4" id="KW-1185">Reference proteome</keyword>
<dbReference type="PANTHER" id="PTHR37544">
    <property type="entry name" value="SPRAY-RELATED"/>
    <property type="match status" value="1"/>
</dbReference>
<sequence length="1204" mass="134047">MLARVDIKESVAYSATERTDGPDRRLWAPFFLRRPIMLVFLFSYLACLGALVALYAYTERQNHTLGIKTDGDTLYYLWTYGPTAVFTILTAGWLQAEYRAAQLMPWILMRRGPTAASHSIFLDYLSKWNVISLFDSLKQKHFLVSLCVAGSLILNGVTVFSTGVFELDSVLLTQPTNITVLNQFGAAGYSPLEKNAKPFAACMAYTNRNMTLPAGVHGNYTYTPFQPASSYSSKNSTIPAGRTYQADIEVISPSFDCQNATISWEPSNERFVTGDTAVYRTADGCRYQTTDTPLVFLNTDSKIGVDVEIRGCQGQRINDTGSADPPFINDWDADLRIWATIAPSPMLNMSVKEQANYTGFSRDPIHISVCKPRYTAQRGPVRIWRDDGASANSVDIEPESLNATSTIAGVQATKLMYTAQKSLSTGALMVSSTAGDQYVFAANDTSREKLWTDTALFERTISDGFSCMMQQVVKNDLLQDKPYHIDGTVQFTEDRLFVRQMSFWLMAVLLTILITIVVILLCFFVPVAVCPRDTGSIGGMATILAQSPEFMAGFEDSQFQTEPQMAASRIGQTQYSAVTDMKGKFTIVPQDQPVQEVGPSESESSPTWWHPFASTWFIRIAVILFPIAIIVSLEVVYYISTSRRGITLVDGKSPYIHYIWVYIPALVMFTNRCLFTSVEFGTRIVQPYSTLRKGSAPPETTIFENQLRKIAVYGVFDTLRKKQWALAAATTSLLLAAINPIVVSGLFTTKISGPTSPMNLTQITRWDLGYPDNPRLTMDYYEQKDYNTDHASGLILNLNLSDPQWTYHNLAFPQFSLASTNPPNEGFIDVRIPALRSHLACAEAPKNACKYSRGSLWCDNNSTCFLPLSTRITAEIDYFLQPSEQATKNTGLSVCPTYGMLYGKYANASHTEATEYHYIYCNASLEEVDVDTRLQLPSLSIDTDFPPRVIESSVREPFDTNAWSLPHFSELSNDYLFDGDERYNNALLETLIQGKDGIPGDELLAPGKLIERMKVVYGTIVAQLLNTGARSDFSDSYNKTHFVEPATMKAPTYTGVFQDGRKYLVQNEISTRILDGVLGGMVVCALIVLCAIQTKRVLPKSPTSIASVASFLYGSRLLGSVIPRGAEWDSDATLKKRGIFEGSFSMGWWEVDRQTSRRNSDVSSISGVSDEMHERGAMEESTSRTRFGIDADHEDWPLLRSPRS</sequence>
<keyword evidence="2" id="KW-0472">Membrane</keyword>
<evidence type="ECO:0000313" key="3">
    <source>
        <dbReference type="EMBL" id="CAG8116769.1"/>
    </source>
</evidence>
<dbReference type="Pfam" id="PF11915">
    <property type="entry name" value="DUF3433"/>
    <property type="match status" value="2"/>
</dbReference>
<feature type="transmembrane region" description="Helical" evidence="2">
    <location>
        <begin position="655"/>
        <end position="675"/>
    </location>
</feature>
<organism evidence="3 4">
    <name type="scientific">Penicillium olsonii</name>
    <dbReference type="NCBI Taxonomy" id="99116"/>
    <lineage>
        <taxon>Eukaryota</taxon>
        <taxon>Fungi</taxon>
        <taxon>Dikarya</taxon>
        <taxon>Ascomycota</taxon>
        <taxon>Pezizomycotina</taxon>
        <taxon>Eurotiomycetes</taxon>
        <taxon>Eurotiomycetidae</taxon>
        <taxon>Eurotiales</taxon>
        <taxon>Aspergillaceae</taxon>
        <taxon>Penicillium</taxon>
    </lineage>
</organism>